<evidence type="ECO:0000313" key="3">
    <source>
        <dbReference type="Proteomes" id="UP000182284"/>
    </source>
</evidence>
<dbReference type="InterPro" id="IPR036844">
    <property type="entry name" value="Hint_dom_sf"/>
</dbReference>
<dbReference type="InterPro" id="IPR028992">
    <property type="entry name" value="Hedgehog/Intein_dom"/>
</dbReference>
<dbReference type="Proteomes" id="UP000182284">
    <property type="component" value="Unassembled WGS sequence"/>
</dbReference>
<dbReference type="OrthoDB" id="6305173at2"/>
<dbReference type="SUPFAM" id="SSF51294">
    <property type="entry name" value="Hedgehog/intein (Hint) domain"/>
    <property type="match status" value="1"/>
</dbReference>
<protein>
    <submittedName>
        <fullName evidence="2">Hint domain-containing protein</fullName>
    </submittedName>
</protein>
<gene>
    <name evidence="2" type="ORF">SAMN04488117_107199</name>
</gene>
<evidence type="ECO:0000313" key="2">
    <source>
        <dbReference type="EMBL" id="SDF80506.1"/>
    </source>
</evidence>
<reference evidence="2 3" key="1">
    <citation type="submission" date="2016-10" db="EMBL/GenBank/DDBJ databases">
        <authorList>
            <person name="de Groot N.N."/>
        </authorList>
    </citation>
    <scope>NUCLEOTIDE SEQUENCE [LARGE SCALE GENOMIC DNA]</scope>
    <source>
        <strain evidence="2 3">DSM 27375</strain>
    </source>
</reference>
<name>A0A1G7P2H5_9RHOB</name>
<accession>A0A1G7P2H5</accession>
<organism evidence="2 3">
    <name type="scientific">Celeribacter baekdonensis</name>
    <dbReference type="NCBI Taxonomy" id="875171"/>
    <lineage>
        <taxon>Bacteria</taxon>
        <taxon>Pseudomonadati</taxon>
        <taxon>Pseudomonadota</taxon>
        <taxon>Alphaproteobacteria</taxon>
        <taxon>Rhodobacterales</taxon>
        <taxon>Roseobacteraceae</taxon>
        <taxon>Celeribacter</taxon>
    </lineage>
</organism>
<dbReference type="Gene3D" id="2.170.16.10">
    <property type="entry name" value="Hedgehog/Intein (Hint) domain"/>
    <property type="match status" value="1"/>
</dbReference>
<proteinExistence type="predicted"/>
<dbReference type="EMBL" id="FNBL01000007">
    <property type="protein sequence ID" value="SDF80506.1"/>
    <property type="molecule type" value="Genomic_DNA"/>
</dbReference>
<dbReference type="RefSeq" id="WP_074645792.1">
    <property type="nucleotide sequence ID" value="NZ_FNBL01000007.1"/>
</dbReference>
<feature type="domain" description="Hedgehog/Intein (Hint)" evidence="1">
    <location>
        <begin position="157"/>
        <end position="303"/>
    </location>
</feature>
<dbReference type="AlphaFoldDB" id="A0A1G7P2H5"/>
<sequence>MRTGFSGTFVIAWAQGEVDGLTNAPLSALRTGASWRWSGDAVCVDGARDVYVLDGAIGRAELHQRAAQSVRRLIGSALAGAPIYHDTDMRERLFDGGFDVTDGLKRYEITLIDSAELGAPLLMFLGEMPQKDTDLWVVSTHIAAAREAEEHQPGAVICFAQGTHILTPDGPRTVETLREGDLVQTKDNGVQALRWTGGRRISGARLYAMPHLRPIRLKADALGMGQPDEDLIVSPQHRMVVRGAAARELFNADEVLIAAKDLVNDRSIVIERTLREVHYIHLLFDAHQVIIANGLETESFHPGFAGLREIAEDQRKRLLERFPHLSEQDEAYGPAARRSLSSAEAAIMLHNVA</sequence>
<evidence type="ECO:0000259" key="1">
    <source>
        <dbReference type="Pfam" id="PF13403"/>
    </source>
</evidence>
<dbReference type="Pfam" id="PF13403">
    <property type="entry name" value="Hint_2"/>
    <property type="match status" value="1"/>
</dbReference>